<dbReference type="InterPro" id="IPR011006">
    <property type="entry name" value="CheY-like_superfamily"/>
</dbReference>
<protein>
    <submittedName>
        <fullName evidence="3">Response regulator</fullName>
    </submittedName>
</protein>
<keyword evidence="1" id="KW-0597">Phosphoprotein</keyword>
<evidence type="ECO:0000259" key="2">
    <source>
        <dbReference type="PROSITE" id="PS50110"/>
    </source>
</evidence>
<accession>A0ABP8GKB8</accession>
<keyword evidence="4" id="KW-1185">Reference proteome</keyword>
<dbReference type="EMBL" id="BAABGY010000006">
    <property type="protein sequence ID" value="GAA4325781.1"/>
    <property type="molecule type" value="Genomic_DNA"/>
</dbReference>
<dbReference type="InterPro" id="IPR052893">
    <property type="entry name" value="TCS_response_regulator"/>
</dbReference>
<sequence>MRQPTIFYAEDDLDDLYLFQLAFERVPDIRIRHFSNGAELLEALAATPEAELPRLIVLDLNMPQLDGRETLALLRQNAGYAAIPVLLFTTSNSVEDRSFAKQWNVDFLTKPILFEDLEALAVQLGDRCRF</sequence>
<dbReference type="RefSeq" id="WP_345254584.1">
    <property type="nucleotide sequence ID" value="NZ_BAABGY010000006.1"/>
</dbReference>
<comment type="caution">
    <text evidence="3">The sequence shown here is derived from an EMBL/GenBank/DDBJ whole genome shotgun (WGS) entry which is preliminary data.</text>
</comment>
<evidence type="ECO:0000313" key="3">
    <source>
        <dbReference type="EMBL" id="GAA4325781.1"/>
    </source>
</evidence>
<name>A0ABP8GKB8_9BACT</name>
<dbReference type="PANTHER" id="PTHR44520:SF2">
    <property type="entry name" value="RESPONSE REGULATOR RCP1"/>
    <property type="match status" value="1"/>
</dbReference>
<dbReference type="InterPro" id="IPR001789">
    <property type="entry name" value="Sig_transdc_resp-reg_receiver"/>
</dbReference>
<dbReference type="Proteomes" id="UP001501725">
    <property type="component" value="Unassembled WGS sequence"/>
</dbReference>
<dbReference type="PROSITE" id="PS50110">
    <property type="entry name" value="RESPONSE_REGULATORY"/>
    <property type="match status" value="1"/>
</dbReference>
<proteinExistence type="predicted"/>
<dbReference type="PANTHER" id="PTHR44520">
    <property type="entry name" value="RESPONSE REGULATOR RCP1-RELATED"/>
    <property type="match status" value="1"/>
</dbReference>
<dbReference type="Pfam" id="PF00072">
    <property type="entry name" value="Response_reg"/>
    <property type="match status" value="1"/>
</dbReference>
<dbReference type="SMART" id="SM00448">
    <property type="entry name" value="REC"/>
    <property type="match status" value="1"/>
</dbReference>
<dbReference type="Gene3D" id="3.40.50.2300">
    <property type="match status" value="1"/>
</dbReference>
<evidence type="ECO:0000256" key="1">
    <source>
        <dbReference type="PROSITE-ProRule" id="PRU00169"/>
    </source>
</evidence>
<organism evidence="3 4">
    <name type="scientific">Flaviaesturariibacter amylovorans</name>
    <dbReference type="NCBI Taxonomy" id="1084520"/>
    <lineage>
        <taxon>Bacteria</taxon>
        <taxon>Pseudomonadati</taxon>
        <taxon>Bacteroidota</taxon>
        <taxon>Chitinophagia</taxon>
        <taxon>Chitinophagales</taxon>
        <taxon>Chitinophagaceae</taxon>
        <taxon>Flaviaestuariibacter</taxon>
    </lineage>
</organism>
<dbReference type="SUPFAM" id="SSF52172">
    <property type="entry name" value="CheY-like"/>
    <property type="match status" value="1"/>
</dbReference>
<feature type="domain" description="Response regulatory" evidence="2">
    <location>
        <begin position="5"/>
        <end position="125"/>
    </location>
</feature>
<feature type="modified residue" description="4-aspartylphosphate" evidence="1">
    <location>
        <position position="59"/>
    </location>
</feature>
<gene>
    <name evidence="3" type="ORF">GCM10023184_13970</name>
</gene>
<reference evidence="4" key="1">
    <citation type="journal article" date="2019" name="Int. J. Syst. Evol. Microbiol.">
        <title>The Global Catalogue of Microorganisms (GCM) 10K type strain sequencing project: providing services to taxonomists for standard genome sequencing and annotation.</title>
        <authorList>
            <consortium name="The Broad Institute Genomics Platform"/>
            <consortium name="The Broad Institute Genome Sequencing Center for Infectious Disease"/>
            <person name="Wu L."/>
            <person name="Ma J."/>
        </authorList>
    </citation>
    <scope>NUCLEOTIDE SEQUENCE [LARGE SCALE GENOMIC DNA]</scope>
    <source>
        <strain evidence="4">JCM 17919</strain>
    </source>
</reference>
<evidence type="ECO:0000313" key="4">
    <source>
        <dbReference type="Proteomes" id="UP001501725"/>
    </source>
</evidence>